<dbReference type="OrthoDB" id="7658988at2"/>
<feature type="region of interest" description="Disordered" evidence="1">
    <location>
        <begin position="83"/>
        <end position="106"/>
    </location>
</feature>
<dbReference type="Proteomes" id="UP000184932">
    <property type="component" value="Unassembled WGS sequence"/>
</dbReference>
<keyword evidence="3" id="KW-1185">Reference proteome</keyword>
<accession>A0A1N6ERH1</accession>
<dbReference type="STRING" id="1217970.SAMN05444002_1039"/>
<dbReference type="AlphaFoldDB" id="A0A1N6ERH1"/>
<dbReference type="RefSeq" id="WP_074255150.1">
    <property type="nucleotide sequence ID" value="NZ_FSRL01000001.1"/>
</dbReference>
<organism evidence="2 3">
    <name type="scientific">Vannielia litorea</name>
    <dbReference type="NCBI Taxonomy" id="1217970"/>
    <lineage>
        <taxon>Bacteria</taxon>
        <taxon>Pseudomonadati</taxon>
        <taxon>Pseudomonadota</taxon>
        <taxon>Alphaproteobacteria</taxon>
        <taxon>Rhodobacterales</taxon>
        <taxon>Paracoccaceae</taxon>
        <taxon>Vannielia</taxon>
    </lineage>
</organism>
<proteinExistence type="predicted"/>
<feature type="compositionally biased region" description="Pro residues" evidence="1">
    <location>
        <begin position="93"/>
        <end position="106"/>
    </location>
</feature>
<protein>
    <submittedName>
        <fullName evidence="2">Uncharacterized protein</fullName>
    </submittedName>
</protein>
<dbReference type="InterPro" id="IPR045386">
    <property type="entry name" value="DUF6525"/>
</dbReference>
<sequence length="106" mass="11627">MTRRNLATSLPRRRRRGASPMRAYDSLPPALRGWLSRAALPWSARSALRAFNRALARHDGDVQAALARLDQLEASTLLRDAPPTWGPLHPAAIPAPPGRPPHAPFT</sequence>
<dbReference type="Pfam" id="PF20135">
    <property type="entry name" value="DUF6525"/>
    <property type="match status" value="1"/>
</dbReference>
<feature type="compositionally biased region" description="Low complexity" evidence="1">
    <location>
        <begin position="1"/>
        <end position="10"/>
    </location>
</feature>
<gene>
    <name evidence="2" type="ORF">SAMN05444002_1039</name>
</gene>
<reference evidence="3" key="1">
    <citation type="submission" date="2016-11" db="EMBL/GenBank/DDBJ databases">
        <authorList>
            <person name="Varghese N."/>
            <person name="Submissions S."/>
        </authorList>
    </citation>
    <scope>NUCLEOTIDE SEQUENCE [LARGE SCALE GENOMIC DNA]</scope>
    <source>
        <strain evidence="3">DSM 29440</strain>
    </source>
</reference>
<evidence type="ECO:0000313" key="2">
    <source>
        <dbReference type="EMBL" id="SIN85692.1"/>
    </source>
</evidence>
<feature type="region of interest" description="Disordered" evidence="1">
    <location>
        <begin position="1"/>
        <end position="22"/>
    </location>
</feature>
<dbReference type="EMBL" id="FSRL01000001">
    <property type="protein sequence ID" value="SIN85692.1"/>
    <property type="molecule type" value="Genomic_DNA"/>
</dbReference>
<name>A0A1N6ERH1_9RHOB</name>
<evidence type="ECO:0000256" key="1">
    <source>
        <dbReference type="SAM" id="MobiDB-lite"/>
    </source>
</evidence>
<evidence type="ECO:0000313" key="3">
    <source>
        <dbReference type="Proteomes" id="UP000184932"/>
    </source>
</evidence>